<dbReference type="PIRSF" id="PIRSF016521">
    <property type="entry name" value="Acyl-CoA_hydro"/>
    <property type="match status" value="1"/>
</dbReference>
<dbReference type="Pfam" id="PF04775">
    <property type="entry name" value="Bile_Hydr_Trans"/>
    <property type="match status" value="1"/>
</dbReference>
<evidence type="ECO:0000259" key="4">
    <source>
        <dbReference type="Pfam" id="PF08840"/>
    </source>
</evidence>
<comment type="similarity">
    <text evidence="1">Belongs to the C/M/P thioester hydrolase family.</text>
</comment>
<dbReference type="AlphaFoldDB" id="A0A6I8S5S8"/>
<evidence type="ECO:0000313" key="5">
    <source>
        <dbReference type="Ensembl" id="ENSXETP00000093539"/>
    </source>
</evidence>
<dbReference type="FunFam" id="3.40.50.1820:FF:000024">
    <property type="entry name" value="acyl-coenzyme A thioesterase 4"/>
    <property type="match status" value="1"/>
</dbReference>
<evidence type="ECO:0000256" key="1">
    <source>
        <dbReference type="ARBA" id="ARBA00006538"/>
    </source>
</evidence>
<dbReference type="PANTHER" id="PTHR10824:SF18">
    <property type="entry name" value="BILE ACID-COA:AMINO ACID N-ACYLTRANSFERASE"/>
    <property type="match status" value="1"/>
</dbReference>
<dbReference type="InterPro" id="IPR006862">
    <property type="entry name" value="Thio_Ohase/aa_AcTrfase"/>
</dbReference>
<reference evidence="5" key="2">
    <citation type="submission" date="2020-05" db="UniProtKB">
        <authorList>
            <consortium name="Ensembl"/>
        </authorList>
    </citation>
    <scope>IDENTIFICATION</scope>
</reference>
<reference evidence="5" key="1">
    <citation type="journal article" date="2010" name="Science">
        <title>The genome of the Western clawed frog Xenopus tropicalis.</title>
        <authorList>
            <person name="Hellsten U."/>
            <person name="Harland R.M."/>
            <person name="Gilchrist M.J."/>
            <person name="Hendrix D."/>
            <person name="Jurka J."/>
            <person name="Kapitonov V."/>
            <person name="Ovcharenko I."/>
            <person name="Putnam N.H."/>
            <person name="Shu S."/>
            <person name="Taher L."/>
            <person name="Blitz I.L."/>
            <person name="Blumberg B."/>
            <person name="Dichmann D.S."/>
            <person name="Dubchak I."/>
            <person name="Amaya E."/>
            <person name="Detter J.C."/>
            <person name="Fletcher R."/>
            <person name="Gerhard D.S."/>
            <person name="Goodstein D."/>
            <person name="Graves T."/>
            <person name="Grigoriev I.V."/>
            <person name="Grimwood J."/>
            <person name="Kawashima T."/>
            <person name="Lindquist E."/>
            <person name="Lucas S.M."/>
            <person name="Mead P.E."/>
            <person name="Mitros T."/>
            <person name="Ogino H."/>
            <person name="Ohta Y."/>
            <person name="Poliakov A.V."/>
            <person name="Pollet N."/>
            <person name="Robert J."/>
            <person name="Salamov A."/>
            <person name="Sater A.K."/>
            <person name="Schmutz J."/>
            <person name="Terry A."/>
            <person name="Vize P.D."/>
            <person name="Warren W.C."/>
            <person name="Wells D."/>
            <person name="Wills A."/>
            <person name="Wilson R.K."/>
            <person name="Zimmerman L.B."/>
            <person name="Zorn A.M."/>
            <person name="Grainger R."/>
            <person name="Grammer T."/>
            <person name="Khokha M.K."/>
            <person name="Richardson P.M."/>
            <person name="Rokhsar D.S."/>
        </authorList>
    </citation>
    <scope>NUCLEOTIDE SEQUENCE [LARGE SCALE GENOMIC DNA]</scope>
    <source>
        <strain evidence="5">Nigerian</strain>
    </source>
</reference>
<organism evidence="5">
    <name type="scientific">Xenopus tropicalis</name>
    <name type="common">Western clawed frog</name>
    <name type="synonym">Silurana tropicalis</name>
    <dbReference type="NCBI Taxonomy" id="8364"/>
    <lineage>
        <taxon>Eukaryota</taxon>
        <taxon>Metazoa</taxon>
        <taxon>Chordata</taxon>
        <taxon>Craniata</taxon>
        <taxon>Vertebrata</taxon>
        <taxon>Euteleostomi</taxon>
        <taxon>Amphibia</taxon>
        <taxon>Batrachia</taxon>
        <taxon>Anura</taxon>
        <taxon>Pipoidea</taxon>
        <taxon>Pipidae</taxon>
        <taxon>Xenopodinae</taxon>
        <taxon>Xenopus</taxon>
        <taxon>Silurana</taxon>
    </lineage>
</organism>
<gene>
    <name evidence="5" type="primary">baat</name>
</gene>
<dbReference type="InterPro" id="IPR016662">
    <property type="entry name" value="Acyl-CoA_thioEstase_long-chain"/>
</dbReference>
<proteinExistence type="inferred from homology"/>
<dbReference type="InParanoid" id="A0A6I8S5S8"/>
<evidence type="ECO:0000256" key="2">
    <source>
        <dbReference type="PIRSR" id="PIRSR016521-1"/>
    </source>
</evidence>
<dbReference type="PANTHER" id="PTHR10824">
    <property type="entry name" value="ACYL-COENZYME A THIOESTERASE-RELATED"/>
    <property type="match status" value="1"/>
</dbReference>
<dbReference type="Xenbase" id="XB-GENE-5872601">
    <property type="gene designation" value="baat"/>
</dbReference>
<feature type="domain" description="Acyl-CoA thioester hydrolase/bile acid-CoA amino acid N-acetyltransferase" evidence="3">
    <location>
        <begin position="64"/>
        <end position="139"/>
    </location>
</feature>
<protein>
    <submittedName>
        <fullName evidence="5">Bile acid-CoA:amino acid N-acyltransferase</fullName>
    </submittedName>
</protein>
<feature type="active site" description="Charge relay system" evidence="2">
    <location>
        <position position="344"/>
    </location>
</feature>
<dbReference type="GO" id="GO:0016790">
    <property type="term" value="F:thiolester hydrolase activity"/>
    <property type="evidence" value="ECO:0007669"/>
    <property type="project" value="InterPro"/>
</dbReference>
<sequence>MKDNGSLLLTHNPTIQCHLDQQICLPVLICPQSLQDRREISGLCIYKPTDMIGLSATPKVSLADEQVKIRVWGLPPQQPATIRAWLKDEKGEIFQSRAFYISTMEGEVDLEEALATGGDFQGVLPMGLLWSLKPTTPFFRLIIQRWYVTPGVQRYPVREGRIRGTLFLPPGEGPFPGVIDLFGGFGGLIEFRSSLLSSRGFACLALAYFAYEDLPKQLDILELEYFEEAAQFLLSNPKVVNHGIGVIGVSKGGEIALALACYLPMVKAAVCINGTNAVYGYTLTYRDLWIRGIPYQVSRMEITDLGLMRVSSLMDEARKPEHQGSILPIEKAKGPVLFLVGEEDQAYNSLTFAMEAIARARNRGKNDVHLLSFPGAGHLLEPPGSPLCHVSQKGRGSPPNLWGGELVAHCTAQETSWMEILRFLFSHVGVSKQSKL</sequence>
<feature type="active site" description="Charge relay system" evidence="2">
    <location>
        <position position="378"/>
    </location>
</feature>
<feature type="domain" description="BAAT/Acyl-CoA thioester hydrolase C-terminal" evidence="4">
    <location>
        <begin position="222"/>
        <end position="428"/>
    </location>
</feature>
<dbReference type="Gene3D" id="3.40.50.1820">
    <property type="entry name" value="alpha/beta hydrolase"/>
    <property type="match status" value="1"/>
</dbReference>
<dbReference type="Bgee" id="ENSXETG00000022374">
    <property type="expression patterns" value="Expressed in brain and 7 other cell types or tissues"/>
</dbReference>
<accession>A0A6I8S5S8</accession>
<dbReference type="InterPro" id="IPR029058">
    <property type="entry name" value="AB_hydrolase_fold"/>
</dbReference>
<name>A0A6I8S5S8_XENTR</name>
<dbReference type="Pfam" id="PF08840">
    <property type="entry name" value="BAAT_C"/>
    <property type="match status" value="1"/>
</dbReference>
<dbReference type="InterPro" id="IPR014940">
    <property type="entry name" value="BAAT_C"/>
</dbReference>
<dbReference type="SUPFAM" id="SSF53474">
    <property type="entry name" value="alpha/beta-Hydrolases"/>
    <property type="match status" value="1"/>
</dbReference>
<dbReference type="GeneTree" id="ENSGT01010000222336"/>
<feature type="active site" description="Charge relay system" evidence="2">
    <location>
        <position position="250"/>
    </location>
</feature>
<dbReference type="GO" id="GO:0006637">
    <property type="term" value="P:acyl-CoA metabolic process"/>
    <property type="evidence" value="ECO:0007669"/>
    <property type="project" value="InterPro"/>
</dbReference>
<dbReference type="FunCoup" id="A0A6I8S5S8">
    <property type="interactions" value="143"/>
</dbReference>
<evidence type="ECO:0000259" key="3">
    <source>
        <dbReference type="Pfam" id="PF04775"/>
    </source>
</evidence>
<dbReference type="Ensembl" id="ENSXETT00000104361">
    <property type="protein sequence ID" value="ENSXETP00000093539"/>
    <property type="gene ID" value="ENSXETG00000022374"/>
</dbReference>